<feature type="compositionally biased region" description="Polar residues" evidence="1">
    <location>
        <begin position="225"/>
        <end position="237"/>
    </location>
</feature>
<protein>
    <submittedName>
        <fullName evidence="2">Uncharacterized protein</fullName>
    </submittedName>
</protein>
<gene>
    <name evidence="2" type="ORF">FB45DRAFT_509878</name>
</gene>
<feature type="compositionally biased region" description="Basic residues" evidence="1">
    <location>
        <begin position="213"/>
        <end position="224"/>
    </location>
</feature>
<reference evidence="2" key="1">
    <citation type="submission" date="2023-03" db="EMBL/GenBank/DDBJ databases">
        <title>Massive genome expansion in bonnet fungi (Mycena s.s.) driven by repeated elements and novel gene families across ecological guilds.</title>
        <authorList>
            <consortium name="Lawrence Berkeley National Laboratory"/>
            <person name="Harder C.B."/>
            <person name="Miyauchi S."/>
            <person name="Viragh M."/>
            <person name="Kuo A."/>
            <person name="Thoen E."/>
            <person name="Andreopoulos B."/>
            <person name="Lu D."/>
            <person name="Skrede I."/>
            <person name="Drula E."/>
            <person name="Henrissat B."/>
            <person name="Morin E."/>
            <person name="Kohler A."/>
            <person name="Barry K."/>
            <person name="LaButti K."/>
            <person name="Morin E."/>
            <person name="Salamov A."/>
            <person name="Lipzen A."/>
            <person name="Mereny Z."/>
            <person name="Hegedus B."/>
            <person name="Baldrian P."/>
            <person name="Stursova M."/>
            <person name="Weitz H."/>
            <person name="Taylor A."/>
            <person name="Grigoriev I.V."/>
            <person name="Nagy L.G."/>
            <person name="Martin F."/>
            <person name="Kauserud H."/>
        </authorList>
    </citation>
    <scope>NUCLEOTIDE SEQUENCE</scope>
    <source>
        <strain evidence="2">9284</strain>
    </source>
</reference>
<comment type="caution">
    <text evidence="2">The sequence shown here is derived from an EMBL/GenBank/DDBJ whole genome shotgun (WGS) entry which is preliminary data.</text>
</comment>
<proteinExistence type="predicted"/>
<feature type="compositionally biased region" description="Basic and acidic residues" evidence="1">
    <location>
        <begin position="294"/>
        <end position="317"/>
    </location>
</feature>
<evidence type="ECO:0000313" key="3">
    <source>
        <dbReference type="Proteomes" id="UP001221142"/>
    </source>
</evidence>
<feature type="region of interest" description="Disordered" evidence="1">
    <location>
        <begin position="359"/>
        <end position="381"/>
    </location>
</feature>
<accession>A0AAD7FPY3</accession>
<evidence type="ECO:0000256" key="1">
    <source>
        <dbReference type="SAM" id="MobiDB-lite"/>
    </source>
</evidence>
<keyword evidence="3" id="KW-1185">Reference proteome</keyword>
<organism evidence="2 3">
    <name type="scientific">Roridomyces roridus</name>
    <dbReference type="NCBI Taxonomy" id="1738132"/>
    <lineage>
        <taxon>Eukaryota</taxon>
        <taxon>Fungi</taxon>
        <taxon>Dikarya</taxon>
        <taxon>Basidiomycota</taxon>
        <taxon>Agaricomycotina</taxon>
        <taxon>Agaricomycetes</taxon>
        <taxon>Agaricomycetidae</taxon>
        <taxon>Agaricales</taxon>
        <taxon>Marasmiineae</taxon>
        <taxon>Mycenaceae</taxon>
        <taxon>Roridomyces</taxon>
    </lineage>
</organism>
<feature type="compositionally biased region" description="Polar residues" evidence="1">
    <location>
        <begin position="361"/>
        <end position="371"/>
    </location>
</feature>
<feature type="compositionally biased region" description="Acidic residues" evidence="1">
    <location>
        <begin position="93"/>
        <end position="122"/>
    </location>
</feature>
<feature type="compositionally biased region" description="Basic and acidic residues" evidence="1">
    <location>
        <begin position="145"/>
        <end position="163"/>
    </location>
</feature>
<sequence length="381" mass="41052">MTSVLKVPKTSSENSESLVSRRKSTKRILSSDEEDDAPAISSPPLKKSRIDGSPESSVNDPPSPGPGVASKSRLSKTRPSAKSSQKRSKMVESDPESEEFDPVDDDSELEPPMEEDDDDEYMSEPKNPTKRGAGMKGKGGGKGKNKVETKEIMARDERKRPAESVDAAAPAAKRARTRPPGKTADELIIDIVGDGSSAADTPTPKDESAPTPKKSKLPPIKKNKAATSGPSTGTGASNPPKPAPPRTEEESKLPVIPVTRKQTIQSSVDVDLSNPAMYAQLFKPGGGNTPSGRHPKEDERRKELNRMRDEARAKRSSEAAAAFDLQGQMDKISRFEERLRLSKSYSVYPNYLGGALKTFPLGNSSYSSTDAGSDVREEGEM</sequence>
<dbReference type="AlphaFoldDB" id="A0AAD7FPY3"/>
<name>A0AAD7FPY3_9AGAR</name>
<feature type="region of interest" description="Disordered" evidence="1">
    <location>
        <begin position="1"/>
        <end position="322"/>
    </location>
</feature>
<dbReference type="Proteomes" id="UP001221142">
    <property type="component" value="Unassembled WGS sequence"/>
</dbReference>
<feature type="compositionally biased region" description="Polar residues" evidence="1">
    <location>
        <begin position="1"/>
        <end position="18"/>
    </location>
</feature>
<evidence type="ECO:0000313" key="2">
    <source>
        <dbReference type="EMBL" id="KAJ7632618.1"/>
    </source>
</evidence>
<dbReference type="EMBL" id="JARKIF010000008">
    <property type="protein sequence ID" value="KAJ7632618.1"/>
    <property type="molecule type" value="Genomic_DNA"/>
</dbReference>